<dbReference type="InterPro" id="IPR011611">
    <property type="entry name" value="PfkB_dom"/>
</dbReference>
<evidence type="ECO:0000313" key="5">
    <source>
        <dbReference type="EMBL" id="OXR41932.1"/>
    </source>
</evidence>
<protein>
    <submittedName>
        <fullName evidence="5">2-dehydro-3-deoxygluconokinase</fullName>
        <ecNumber evidence="5">2.7.1.45</ecNumber>
    </submittedName>
</protein>
<dbReference type="InterPro" id="IPR052700">
    <property type="entry name" value="Carb_kinase_PfkB-like"/>
</dbReference>
<dbReference type="Pfam" id="PF00294">
    <property type="entry name" value="PfkB"/>
    <property type="match status" value="1"/>
</dbReference>
<evidence type="ECO:0000259" key="4">
    <source>
        <dbReference type="Pfam" id="PF00294"/>
    </source>
</evidence>
<dbReference type="AlphaFoldDB" id="A0A231GZD6"/>
<dbReference type="InterPro" id="IPR029056">
    <property type="entry name" value="Ribokinase-like"/>
</dbReference>
<dbReference type="GO" id="GO:0008673">
    <property type="term" value="F:2-dehydro-3-deoxygluconokinase activity"/>
    <property type="evidence" value="ECO:0007669"/>
    <property type="project" value="UniProtKB-EC"/>
</dbReference>
<dbReference type="EMBL" id="NGAF01000016">
    <property type="protein sequence ID" value="OXR41932.1"/>
    <property type="molecule type" value="Genomic_DNA"/>
</dbReference>
<dbReference type="Gene3D" id="3.40.1190.20">
    <property type="match status" value="1"/>
</dbReference>
<dbReference type="EC" id="2.7.1.45" evidence="5"/>
<proteinExistence type="inferred from homology"/>
<keyword evidence="3 5" id="KW-0418">Kinase</keyword>
<dbReference type="Proteomes" id="UP000215506">
    <property type="component" value="Unassembled WGS sequence"/>
</dbReference>
<comment type="similarity">
    <text evidence="1">Belongs to the carbohydrate kinase PfkB family.</text>
</comment>
<accession>A0A231GZD6</accession>
<evidence type="ECO:0000256" key="2">
    <source>
        <dbReference type="ARBA" id="ARBA00022679"/>
    </source>
</evidence>
<evidence type="ECO:0000313" key="6">
    <source>
        <dbReference type="Proteomes" id="UP000215506"/>
    </source>
</evidence>
<feature type="domain" description="Carbohydrate kinase PfkB" evidence="4">
    <location>
        <begin position="1"/>
        <end position="325"/>
    </location>
</feature>
<sequence>MTDVVALGEVMLRFDPGEGRIRTARTFQVWEGGGEYNVVRGLRRCFGLRTAVATALADNPVGRLVEDLILQGGVDTSLIRWVPGDGIGRTARNGLNFVERGYGIRGALGVSDRAHTAICQLRPGDFDWDAIFGAGLRWFHTGGIFAGLSETTVEVAEEAMVAARRHGLTVSYDPNYRPSIWADRGGPAGAREVDLRLARHADVVVGALALAGTHPGDVRVGADEVADALGEAASRVPEASVVATTLREVSSADVNDWSSAAWSAETGFVTGPRMHGLHVLDRVGSGDAFAAGLIYGLLAGVPVERALAYGTAHGALVMTTPGDASMASLAEVEALIADGSAHVRR</sequence>
<organism evidence="5 6">
    <name type="scientific">Nocardia cerradoensis</name>
    <dbReference type="NCBI Taxonomy" id="85688"/>
    <lineage>
        <taxon>Bacteria</taxon>
        <taxon>Bacillati</taxon>
        <taxon>Actinomycetota</taxon>
        <taxon>Actinomycetes</taxon>
        <taxon>Mycobacteriales</taxon>
        <taxon>Nocardiaceae</taxon>
        <taxon>Nocardia</taxon>
    </lineage>
</organism>
<name>A0A231GZD6_9NOCA</name>
<evidence type="ECO:0000256" key="3">
    <source>
        <dbReference type="ARBA" id="ARBA00022777"/>
    </source>
</evidence>
<dbReference type="RefSeq" id="WP_094027252.1">
    <property type="nucleotide sequence ID" value="NZ_NGAF01000016.1"/>
</dbReference>
<gene>
    <name evidence="5" type="primary">kdgK</name>
    <name evidence="5" type="ORF">B7C42_05916</name>
</gene>
<dbReference type="PANTHER" id="PTHR43320">
    <property type="entry name" value="SUGAR KINASE"/>
    <property type="match status" value="1"/>
</dbReference>
<dbReference type="CDD" id="cd01166">
    <property type="entry name" value="KdgK"/>
    <property type="match status" value="1"/>
</dbReference>
<evidence type="ECO:0000256" key="1">
    <source>
        <dbReference type="ARBA" id="ARBA00010688"/>
    </source>
</evidence>
<reference evidence="5 6" key="1">
    <citation type="submission" date="2017-07" db="EMBL/GenBank/DDBJ databases">
        <title>First draft Genome Sequence of Nocardia cerradoensis isolated from human infection.</title>
        <authorList>
            <person name="Carrasco G."/>
        </authorList>
    </citation>
    <scope>NUCLEOTIDE SEQUENCE [LARGE SCALE GENOMIC DNA]</scope>
    <source>
        <strain evidence="5 6">CNM20130759</strain>
    </source>
</reference>
<keyword evidence="6" id="KW-1185">Reference proteome</keyword>
<dbReference type="PANTHER" id="PTHR43320:SF2">
    <property type="entry name" value="2-DEHYDRO-3-DEOXYGLUCONOKINASE_2-DEHYDRO-3-DEOXYGALACTONOKINASE"/>
    <property type="match status" value="1"/>
</dbReference>
<comment type="caution">
    <text evidence="5">The sequence shown here is derived from an EMBL/GenBank/DDBJ whole genome shotgun (WGS) entry which is preliminary data.</text>
</comment>
<keyword evidence="2 5" id="KW-0808">Transferase</keyword>
<dbReference type="SUPFAM" id="SSF53613">
    <property type="entry name" value="Ribokinase-like"/>
    <property type="match status" value="1"/>
</dbReference>